<dbReference type="InterPro" id="IPR001180">
    <property type="entry name" value="CNH_dom"/>
</dbReference>
<feature type="region of interest" description="Disordered" evidence="5">
    <location>
        <begin position="1"/>
        <end position="26"/>
    </location>
</feature>
<evidence type="ECO:0000256" key="1">
    <source>
        <dbReference type="ARBA" id="ARBA00004496"/>
    </source>
</evidence>
<evidence type="ECO:0000256" key="3">
    <source>
        <dbReference type="ARBA" id="ARBA00022490"/>
    </source>
</evidence>
<dbReference type="GO" id="GO:0005737">
    <property type="term" value="C:cytoplasm"/>
    <property type="evidence" value="ECO:0007669"/>
    <property type="project" value="UniProtKB-SubCell"/>
</dbReference>
<dbReference type="PANTHER" id="PTHR12894:SF27">
    <property type="entry name" value="TRANSFORMING GROWTH FACTOR-BETA RECEPTOR-ASSOCIATED PROTEIN 1"/>
    <property type="match status" value="1"/>
</dbReference>
<keyword evidence="8" id="KW-1185">Reference proteome</keyword>
<accession>A0A9W8IE65</accession>
<feature type="region of interest" description="Disordered" evidence="5">
    <location>
        <begin position="44"/>
        <end position="102"/>
    </location>
</feature>
<dbReference type="AlphaFoldDB" id="A0A9W8IE65"/>
<dbReference type="GO" id="GO:0034058">
    <property type="term" value="P:endosomal vesicle fusion"/>
    <property type="evidence" value="ECO:0007669"/>
    <property type="project" value="TreeGrafter"/>
</dbReference>
<dbReference type="GO" id="GO:0006914">
    <property type="term" value="P:autophagy"/>
    <property type="evidence" value="ECO:0007669"/>
    <property type="project" value="TreeGrafter"/>
</dbReference>
<evidence type="ECO:0000256" key="4">
    <source>
        <dbReference type="ARBA" id="ARBA00022927"/>
    </source>
</evidence>
<comment type="caution">
    <text evidence="7">The sequence shown here is derived from an EMBL/GenBank/DDBJ whole genome shotgun (WGS) entry which is preliminary data.</text>
</comment>
<feature type="domain" description="CNH" evidence="6">
    <location>
        <begin position="108"/>
        <end position="414"/>
    </location>
</feature>
<evidence type="ECO:0000256" key="2">
    <source>
        <dbReference type="ARBA" id="ARBA00022448"/>
    </source>
</evidence>
<evidence type="ECO:0000313" key="7">
    <source>
        <dbReference type="EMBL" id="KAJ2861145.1"/>
    </source>
</evidence>
<evidence type="ECO:0000256" key="5">
    <source>
        <dbReference type="SAM" id="MobiDB-lite"/>
    </source>
</evidence>
<evidence type="ECO:0000313" key="8">
    <source>
        <dbReference type="Proteomes" id="UP001140074"/>
    </source>
</evidence>
<protein>
    <recommendedName>
        <fullName evidence="6">CNH domain-containing protein</fullName>
    </recommendedName>
</protein>
<dbReference type="PROSITE" id="PS50219">
    <property type="entry name" value="CNH"/>
    <property type="match status" value="1"/>
</dbReference>
<dbReference type="Proteomes" id="UP001140074">
    <property type="component" value="Unassembled WGS sequence"/>
</dbReference>
<gene>
    <name evidence="7" type="ORF">GGH94_005096</name>
</gene>
<reference evidence="7" key="1">
    <citation type="submission" date="2022-07" db="EMBL/GenBank/DDBJ databases">
        <title>Phylogenomic reconstructions and comparative analyses of Kickxellomycotina fungi.</title>
        <authorList>
            <person name="Reynolds N.K."/>
            <person name="Stajich J.E."/>
            <person name="Barry K."/>
            <person name="Grigoriev I.V."/>
            <person name="Crous P."/>
            <person name="Smith M.E."/>
        </authorList>
    </citation>
    <scope>NUCLEOTIDE SEQUENCE</scope>
    <source>
        <strain evidence="7">RSA 476</strain>
    </source>
</reference>
<dbReference type="GO" id="GO:0016020">
    <property type="term" value="C:membrane"/>
    <property type="evidence" value="ECO:0007669"/>
    <property type="project" value="TreeGrafter"/>
</dbReference>
<proteinExistence type="predicted"/>
<sequence length="1086" mass="118081">MSMSAGAGKGKEREDGGSDDEDIAGPYIMRPLAIGLQLGPEEALAKGNTSAKARRPSLSQRLGFGSGKEPAKGPEEGESKDASPAGDTPDANDNDCDSVRSSSPMAISVKAECVEVAGSDMYVGTSHGHIVHYTVAMVELDAGRSGTMPEHFRVSSVDLKLGGKRVEQVLAFPVLNRLVVLCGSTAQVLSLPDLRPVPGTMMKGVSCLSYDERLQRSAAAAVILCVARVRSIQLYRMAGAELRLELEVPITCSVASLCQYGQYLCVADTAAYKILDLAKLRTASSAEGARLELFPTQQPRTDPDSGRVIRPPRPRTLVVGPNEFMFLTSSASDDDATTLGVIVTALGEAQRGTLQFASYPKSVVYAVPFIIVAFAGSVDVYDTRQPEQTLAQRLFVDVPDAGRPRRVCAAAGFLAGTRLAQLDSESEPSMSRALSAVVRASIVAVSQDSVYVLADEPPLLSVSRMLRAGRIEEAVAAVDAALASGDVSQGSAEARYCVLMAGVQYFARLLLDDALQLFRRGGLDPRALLHVYADYAAYLGPLLEPLERLPMPATLHAAIRDLGSVARLVGSSAADMAGNDCDQEALAEALSANALEVLERYLEHVRLSEEFDVARTAVDTALARLYADNDHIEKFTSLIGSRDSHVDNDVAIEFCRNTQRHYCESLVHRARGEPRKVLDIWRRLLSGEWEDARFGGMPEYMAYVETLTEQQGILLAEYAWLVDIDVAASLRVLIGLTDASVATLDADRAMAAIQSQKIEGGDRAQRALIERLIGASHPRASHYLTYLLNVYVRQVRDCYSGDEERHRRLLALEERFRCAQAEDLRLTFRAWIAKAAAEDKSDALESQSAIRLRAQLIAMLSARPIAYDAAAVLDCVEREAPTVLHLERAMLMAALGNISDAGEFLVTACQDYAEAELLLMRPYAPESLVQLANVTGARRARAPHQTKEEEAEDVHDLLGLYMAHVDDEMAARLVADILHRYSECLCDSASDVLVSIPEHWPYAIAEPLVSRQLTRLAHRERSSGIERGLRQSLALAEQLRAIDEHRDAGPIVLDYSQACAKCHKLLGSSAFVLVPESREIRHVSCG</sequence>
<keyword evidence="4" id="KW-0653">Protein transport</keyword>
<keyword evidence="2" id="KW-0813">Transport</keyword>
<dbReference type="EMBL" id="JANBUY010000244">
    <property type="protein sequence ID" value="KAJ2861145.1"/>
    <property type="molecule type" value="Genomic_DNA"/>
</dbReference>
<name>A0A9W8IE65_9FUNG</name>
<organism evidence="7 8">
    <name type="scientific">Coemansia aciculifera</name>
    <dbReference type="NCBI Taxonomy" id="417176"/>
    <lineage>
        <taxon>Eukaryota</taxon>
        <taxon>Fungi</taxon>
        <taxon>Fungi incertae sedis</taxon>
        <taxon>Zoopagomycota</taxon>
        <taxon>Kickxellomycotina</taxon>
        <taxon>Kickxellomycetes</taxon>
        <taxon>Kickxellales</taxon>
        <taxon>Kickxellaceae</taxon>
        <taxon>Coemansia</taxon>
    </lineage>
</organism>
<keyword evidence="3" id="KW-0963">Cytoplasm</keyword>
<dbReference type="InterPro" id="IPR032914">
    <property type="entry name" value="Vam6/VPS39/TRAP1"/>
</dbReference>
<feature type="compositionally biased region" description="Basic and acidic residues" evidence="5">
    <location>
        <begin position="69"/>
        <end position="81"/>
    </location>
</feature>
<dbReference type="PANTHER" id="PTHR12894">
    <property type="entry name" value="CNH DOMAIN CONTAINING"/>
    <property type="match status" value="1"/>
</dbReference>
<dbReference type="GO" id="GO:0015031">
    <property type="term" value="P:protein transport"/>
    <property type="evidence" value="ECO:0007669"/>
    <property type="project" value="UniProtKB-KW"/>
</dbReference>
<evidence type="ECO:0000259" key="6">
    <source>
        <dbReference type="PROSITE" id="PS50219"/>
    </source>
</evidence>
<comment type="subcellular location">
    <subcellularLocation>
        <location evidence="1">Cytoplasm</location>
    </subcellularLocation>
</comment>